<dbReference type="EMBL" id="VSRR010124800">
    <property type="protein sequence ID" value="MPD00875.1"/>
    <property type="molecule type" value="Genomic_DNA"/>
</dbReference>
<gene>
    <name evidence="1" type="ORF">E2C01_096380</name>
</gene>
<dbReference type="AlphaFoldDB" id="A0A5B7K833"/>
<keyword evidence="2" id="KW-1185">Reference proteome</keyword>
<proteinExistence type="predicted"/>
<protein>
    <submittedName>
        <fullName evidence="1">Uncharacterized protein</fullName>
    </submittedName>
</protein>
<reference evidence="1 2" key="1">
    <citation type="submission" date="2019-05" db="EMBL/GenBank/DDBJ databases">
        <title>Another draft genome of Portunus trituberculatus and its Hox gene families provides insights of decapod evolution.</title>
        <authorList>
            <person name="Jeong J.-H."/>
            <person name="Song I."/>
            <person name="Kim S."/>
            <person name="Choi T."/>
            <person name="Kim D."/>
            <person name="Ryu S."/>
            <person name="Kim W."/>
        </authorList>
    </citation>
    <scope>NUCLEOTIDE SEQUENCE [LARGE SCALE GENOMIC DNA]</scope>
    <source>
        <tissue evidence="1">Muscle</tissue>
    </source>
</reference>
<dbReference type="Proteomes" id="UP000324222">
    <property type="component" value="Unassembled WGS sequence"/>
</dbReference>
<evidence type="ECO:0000313" key="1">
    <source>
        <dbReference type="EMBL" id="MPD00875.1"/>
    </source>
</evidence>
<comment type="caution">
    <text evidence="1">The sequence shown here is derived from an EMBL/GenBank/DDBJ whole genome shotgun (WGS) entry which is preliminary data.</text>
</comment>
<evidence type="ECO:0000313" key="2">
    <source>
        <dbReference type="Proteomes" id="UP000324222"/>
    </source>
</evidence>
<organism evidence="1 2">
    <name type="scientific">Portunus trituberculatus</name>
    <name type="common">Swimming crab</name>
    <name type="synonym">Neptunus trituberculatus</name>
    <dbReference type="NCBI Taxonomy" id="210409"/>
    <lineage>
        <taxon>Eukaryota</taxon>
        <taxon>Metazoa</taxon>
        <taxon>Ecdysozoa</taxon>
        <taxon>Arthropoda</taxon>
        <taxon>Crustacea</taxon>
        <taxon>Multicrustacea</taxon>
        <taxon>Malacostraca</taxon>
        <taxon>Eumalacostraca</taxon>
        <taxon>Eucarida</taxon>
        <taxon>Decapoda</taxon>
        <taxon>Pleocyemata</taxon>
        <taxon>Brachyura</taxon>
        <taxon>Eubrachyura</taxon>
        <taxon>Portunoidea</taxon>
        <taxon>Portunidae</taxon>
        <taxon>Portuninae</taxon>
        <taxon>Portunus</taxon>
    </lineage>
</organism>
<name>A0A5B7K833_PORTR</name>
<sequence>MVVITTKNGDLRENHNSYMQATDPRQYRWESGGRRPGGWVVEHHATTTLGVEVDDPLRCGTTAPLWCLPSEVPACPPPSCHAILLWETQEEL</sequence>
<accession>A0A5B7K833</accession>